<dbReference type="AlphaFoldDB" id="A0AA40EY08"/>
<name>A0AA40EY08_9PEZI</name>
<sequence length="230" mass="25157">MSGARAGHAGVDGSQRLSAPQPMLVALRSHTAVRHVVSSRGRLSCVRNNGLGWFSDGRHLRDLPWHAEARRSPSCPAVRERLPRSKHLPKICRGGPAPGEGEADVVVVLTCVLGADRCIDFIEMGGFCGSVCSRDATKQYALFSPGGPPLEIYVGACFASYLHFIFLREYEMVNRFTERCHARYARIPSVENVSEKPLVSVTSSLDQPDIGTRQDLPSRRSGASISQQQQ</sequence>
<protein>
    <submittedName>
        <fullName evidence="2">Uncharacterized protein</fullName>
    </submittedName>
</protein>
<comment type="caution">
    <text evidence="2">The sequence shown here is derived from an EMBL/GenBank/DDBJ whole genome shotgun (WGS) entry which is preliminary data.</text>
</comment>
<keyword evidence="3" id="KW-1185">Reference proteome</keyword>
<evidence type="ECO:0000313" key="3">
    <source>
        <dbReference type="Proteomes" id="UP001172159"/>
    </source>
</evidence>
<reference evidence="2" key="1">
    <citation type="submission" date="2023-06" db="EMBL/GenBank/DDBJ databases">
        <title>Genome-scale phylogeny and comparative genomics of the fungal order Sordariales.</title>
        <authorList>
            <consortium name="Lawrence Berkeley National Laboratory"/>
            <person name="Hensen N."/>
            <person name="Bonometti L."/>
            <person name="Westerberg I."/>
            <person name="Brannstrom I.O."/>
            <person name="Guillou S."/>
            <person name="Cros-Aarteil S."/>
            <person name="Calhoun S."/>
            <person name="Haridas S."/>
            <person name="Kuo A."/>
            <person name="Mondo S."/>
            <person name="Pangilinan J."/>
            <person name="Riley R."/>
            <person name="Labutti K."/>
            <person name="Andreopoulos B."/>
            <person name="Lipzen A."/>
            <person name="Chen C."/>
            <person name="Yanf M."/>
            <person name="Daum C."/>
            <person name="Ng V."/>
            <person name="Clum A."/>
            <person name="Steindorff A."/>
            <person name="Ohm R."/>
            <person name="Martin F."/>
            <person name="Silar P."/>
            <person name="Natvig D."/>
            <person name="Lalanne C."/>
            <person name="Gautier V."/>
            <person name="Ament-Velasquez S.L."/>
            <person name="Kruys A."/>
            <person name="Hutchinson M.I."/>
            <person name="Powell A.J."/>
            <person name="Barry K."/>
            <person name="Miller A.N."/>
            <person name="Grigoriev I.V."/>
            <person name="Debuchy R."/>
            <person name="Gladieux P."/>
            <person name="Thoren M.H."/>
            <person name="Johannesson H."/>
        </authorList>
    </citation>
    <scope>NUCLEOTIDE SEQUENCE</scope>
    <source>
        <strain evidence="2">CBS 540.89</strain>
    </source>
</reference>
<accession>A0AA40EY08</accession>
<evidence type="ECO:0000313" key="2">
    <source>
        <dbReference type="EMBL" id="KAK0747486.1"/>
    </source>
</evidence>
<dbReference type="Proteomes" id="UP001172159">
    <property type="component" value="Unassembled WGS sequence"/>
</dbReference>
<feature type="compositionally biased region" description="Polar residues" evidence="1">
    <location>
        <begin position="221"/>
        <end position="230"/>
    </location>
</feature>
<evidence type="ECO:0000256" key="1">
    <source>
        <dbReference type="SAM" id="MobiDB-lite"/>
    </source>
</evidence>
<dbReference type="EMBL" id="JAUKTV010000001">
    <property type="protein sequence ID" value="KAK0747486.1"/>
    <property type="molecule type" value="Genomic_DNA"/>
</dbReference>
<proteinExistence type="predicted"/>
<gene>
    <name evidence="2" type="ORF">B0T21DRAFT_418095</name>
</gene>
<feature type="region of interest" description="Disordered" evidence="1">
    <location>
        <begin position="203"/>
        <end position="230"/>
    </location>
</feature>
<organism evidence="2 3">
    <name type="scientific">Apiosordaria backusii</name>
    <dbReference type="NCBI Taxonomy" id="314023"/>
    <lineage>
        <taxon>Eukaryota</taxon>
        <taxon>Fungi</taxon>
        <taxon>Dikarya</taxon>
        <taxon>Ascomycota</taxon>
        <taxon>Pezizomycotina</taxon>
        <taxon>Sordariomycetes</taxon>
        <taxon>Sordariomycetidae</taxon>
        <taxon>Sordariales</taxon>
        <taxon>Lasiosphaeriaceae</taxon>
        <taxon>Apiosordaria</taxon>
    </lineage>
</organism>